<evidence type="ECO:0000256" key="1">
    <source>
        <dbReference type="SAM" id="Phobius"/>
    </source>
</evidence>
<dbReference type="OrthoDB" id="5295350at2"/>
<feature type="transmembrane region" description="Helical" evidence="1">
    <location>
        <begin position="116"/>
        <end position="135"/>
    </location>
</feature>
<keyword evidence="1" id="KW-0812">Transmembrane</keyword>
<dbReference type="Pfam" id="PF04307">
    <property type="entry name" value="YdjM"/>
    <property type="match status" value="1"/>
</dbReference>
<keyword evidence="1" id="KW-0472">Membrane</keyword>
<evidence type="ECO:0000313" key="2">
    <source>
        <dbReference type="EMBL" id="PWV59556.1"/>
    </source>
</evidence>
<name>A0A317MRQ2_9GAMM</name>
<accession>A0A317MRQ2</accession>
<comment type="caution">
    <text evidence="2">The sequence shown here is derived from an EMBL/GenBank/DDBJ whole genome shotgun (WGS) entry which is preliminary data.</text>
</comment>
<dbReference type="RefSeq" id="WP_110019605.1">
    <property type="nucleotide sequence ID" value="NZ_QGTJ01000010.1"/>
</dbReference>
<protein>
    <submittedName>
        <fullName evidence="2">LexA-binding, inner membrane-associated putative hydrolase</fullName>
    </submittedName>
</protein>
<evidence type="ECO:0000313" key="3">
    <source>
        <dbReference type="Proteomes" id="UP000246569"/>
    </source>
</evidence>
<keyword evidence="3" id="KW-1185">Reference proteome</keyword>
<reference evidence="2 3" key="1">
    <citation type="submission" date="2018-05" db="EMBL/GenBank/DDBJ databases">
        <title>Genomic Encyclopedia of Type Strains, Phase IV (KMG-IV): sequencing the most valuable type-strain genomes for metagenomic binning, comparative biology and taxonomic classification.</title>
        <authorList>
            <person name="Goeker M."/>
        </authorList>
    </citation>
    <scope>NUCLEOTIDE SEQUENCE [LARGE SCALE GENOMIC DNA]</scope>
    <source>
        <strain evidence="2 3">DSM 23606</strain>
    </source>
</reference>
<feature type="transmembrane region" description="Helical" evidence="1">
    <location>
        <begin position="141"/>
        <end position="163"/>
    </location>
</feature>
<feature type="transmembrane region" description="Helical" evidence="1">
    <location>
        <begin position="61"/>
        <end position="80"/>
    </location>
</feature>
<organism evidence="2 3">
    <name type="scientific">Plasticicumulans acidivorans</name>
    <dbReference type="NCBI Taxonomy" id="886464"/>
    <lineage>
        <taxon>Bacteria</taxon>
        <taxon>Pseudomonadati</taxon>
        <taxon>Pseudomonadota</taxon>
        <taxon>Gammaproteobacteria</taxon>
        <taxon>Candidatus Competibacteraceae</taxon>
        <taxon>Plasticicumulans</taxon>
    </lineage>
</organism>
<feature type="transmembrane region" description="Helical" evidence="1">
    <location>
        <begin position="86"/>
        <end position="104"/>
    </location>
</feature>
<sequence>MADFKTHLICGTAASGAAATSLLIAGALPRDAALGCFALGAIGSLLPDVDLDHSIPARVAFRVVSLVGAFMVVLALSPHFSLAELIVAWAASYLALRHGLFGLINTITVHRGLVHSLPAATAFALATVSLTYHLLDCEPRKAWLGGLFVGGGFLFHLLLDELFSVDLLGRRLKRSFGTAVCLGDLRNPLGTLALYAGNWALYRLCPPDGGLWRLLIDHELYRRLALRLLPAQGWFDGLASFAGESLRRLL</sequence>
<proteinExistence type="predicted"/>
<dbReference type="EMBL" id="QGTJ01000010">
    <property type="protein sequence ID" value="PWV59556.1"/>
    <property type="molecule type" value="Genomic_DNA"/>
</dbReference>
<dbReference type="InterPro" id="IPR007404">
    <property type="entry name" value="YdjM-like"/>
</dbReference>
<keyword evidence="1" id="KW-1133">Transmembrane helix</keyword>
<dbReference type="GO" id="GO:0016787">
    <property type="term" value="F:hydrolase activity"/>
    <property type="evidence" value="ECO:0007669"/>
    <property type="project" value="UniProtKB-KW"/>
</dbReference>
<dbReference type="Proteomes" id="UP000246569">
    <property type="component" value="Unassembled WGS sequence"/>
</dbReference>
<dbReference type="AlphaFoldDB" id="A0A317MRQ2"/>
<keyword evidence="2" id="KW-0378">Hydrolase</keyword>
<feature type="transmembrane region" description="Helical" evidence="1">
    <location>
        <begin position="7"/>
        <end position="26"/>
    </location>
</feature>
<gene>
    <name evidence="2" type="ORF">C7443_110101</name>
</gene>